<dbReference type="EMBL" id="ML213511">
    <property type="protein sequence ID" value="TFK51382.1"/>
    <property type="molecule type" value="Genomic_DNA"/>
</dbReference>
<protein>
    <submittedName>
        <fullName evidence="2">Uncharacterized protein</fullName>
    </submittedName>
</protein>
<name>A0A5C3N2W3_9AGAM</name>
<dbReference type="Proteomes" id="UP000305948">
    <property type="component" value="Unassembled WGS sequence"/>
</dbReference>
<sequence length="134" mass="15164">MMETTRLRGSKPFKTNGVTRKPQSRNKHWVADHLATNENEAGSSHHTNERWTRGAYRGGRGKPDGRKSRNRSVVFSHASSKTGEESGGDGMTDGEHEEEEDELPQPDEPVLETAEDREKFYQEVRLRSLWSPGS</sequence>
<accession>A0A5C3N2W3</accession>
<feature type="compositionally biased region" description="Acidic residues" evidence="1">
    <location>
        <begin position="95"/>
        <end position="113"/>
    </location>
</feature>
<feature type="region of interest" description="Disordered" evidence="1">
    <location>
        <begin position="1"/>
        <end position="116"/>
    </location>
</feature>
<feature type="compositionally biased region" description="Polar residues" evidence="1">
    <location>
        <begin position="36"/>
        <end position="45"/>
    </location>
</feature>
<evidence type="ECO:0000256" key="1">
    <source>
        <dbReference type="SAM" id="MobiDB-lite"/>
    </source>
</evidence>
<evidence type="ECO:0000313" key="2">
    <source>
        <dbReference type="EMBL" id="TFK51382.1"/>
    </source>
</evidence>
<gene>
    <name evidence="2" type="ORF">OE88DRAFT_1540795</name>
</gene>
<organism evidence="2 3">
    <name type="scientific">Heliocybe sulcata</name>
    <dbReference type="NCBI Taxonomy" id="5364"/>
    <lineage>
        <taxon>Eukaryota</taxon>
        <taxon>Fungi</taxon>
        <taxon>Dikarya</taxon>
        <taxon>Basidiomycota</taxon>
        <taxon>Agaricomycotina</taxon>
        <taxon>Agaricomycetes</taxon>
        <taxon>Gloeophyllales</taxon>
        <taxon>Gloeophyllaceae</taxon>
        <taxon>Heliocybe</taxon>
    </lineage>
</organism>
<feature type="compositionally biased region" description="Polar residues" evidence="1">
    <location>
        <begin position="71"/>
        <end position="81"/>
    </location>
</feature>
<evidence type="ECO:0000313" key="3">
    <source>
        <dbReference type="Proteomes" id="UP000305948"/>
    </source>
</evidence>
<reference evidence="2 3" key="1">
    <citation type="journal article" date="2019" name="Nat. Ecol. Evol.">
        <title>Megaphylogeny resolves global patterns of mushroom evolution.</title>
        <authorList>
            <person name="Varga T."/>
            <person name="Krizsan K."/>
            <person name="Foldi C."/>
            <person name="Dima B."/>
            <person name="Sanchez-Garcia M."/>
            <person name="Sanchez-Ramirez S."/>
            <person name="Szollosi G.J."/>
            <person name="Szarkandi J.G."/>
            <person name="Papp V."/>
            <person name="Albert L."/>
            <person name="Andreopoulos W."/>
            <person name="Angelini C."/>
            <person name="Antonin V."/>
            <person name="Barry K.W."/>
            <person name="Bougher N.L."/>
            <person name="Buchanan P."/>
            <person name="Buyck B."/>
            <person name="Bense V."/>
            <person name="Catcheside P."/>
            <person name="Chovatia M."/>
            <person name="Cooper J."/>
            <person name="Damon W."/>
            <person name="Desjardin D."/>
            <person name="Finy P."/>
            <person name="Geml J."/>
            <person name="Haridas S."/>
            <person name="Hughes K."/>
            <person name="Justo A."/>
            <person name="Karasinski D."/>
            <person name="Kautmanova I."/>
            <person name="Kiss B."/>
            <person name="Kocsube S."/>
            <person name="Kotiranta H."/>
            <person name="LaButti K.M."/>
            <person name="Lechner B.E."/>
            <person name="Liimatainen K."/>
            <person name="Lipzen A."/>
            <person name="Lukacs Z."/>
            <person name="Mihaltcheva S."/>
            <person name="Morgado L.N."/>
            <person name="Niskanen T."/>
            <person name="Noordeloos M.E."/>
            <person name="Ohm R.A."/>
            <person name="Ortiz-Santana B."/>
            <person name="Ovrebo C."/>
            <person name="Racz N."/>
            <person name="Riley R."/>
            <person name="Savchenko A."/>
            <person name="Shiryaev A."/>
            <person name="Soop K."/>
            <person name="Spirin V."/>
            <person name="Szebenyi C."/>
            <person name="Tomsovsky M."/>
            <person name="Tulloss R.E."/>
            <person name="Uehling J."/>
            <person name="Grigoriev I.V."/>
            <person name="Vagvolgyi C."/>
            <person name="Papp T."/>
            <person name="Martin F.M."/>
            <person name="Miettinen O."/>
            <person name="Hibbett D.S."/>
            <person name="Nagy L.G."/>
        </authorList>
    </citation>
    <scope>NUCLEOTIDE SEQUENCE [LARGE SCALE GENOMIC DNA]</scope>
    <source>
        <strain evidence="2 3">OMC1185</strain>
    </source>
</reference>
<keyword evidence="3" id="KW-1185">Reference proteome</keyword>
<dbReference type="AlphaFoldDB" id="A0A5C3N2W3"/>
<proteinExistence type="predicted"/>
<dbReference type="STRING" id="5364.A0A5C3N2W3"/>